<proteinExistence type="predicted"/>
<dbReference type="eggNOG" id="ENOG502SMN3">
    <property type="taxonomic scope" value="Eukaryota"/>
</dbReference>
<dbReference type="EnsemblProtists" id="Phyra96366">
    <property type="protein sequence ID" value="Phyra96366"/>
    <property type="gene ID" value="Phyra96366"/>
</dbReference>
<dbReference type="AlphaFoldDB" id="H3HDQ6"/>
<keyword evidence="1" id="KW-0472">Membrane</keyword>
<name>H3HDQ6_PHYRM</name>
<keyword evidence="1" id="KW-0812">Transmembrane</keyword>
<feature type="transmembrane region" description="Helical" evidence="1">
    <location>
        <begin position="386"/>
        <end position="407"/>
    </location>
</feature>
<dbReference type="HOGENOM" id="CLU_014069_0_0_1"/>
<feature type="transmembrane region" description="Helical" evidence="1">
    <location>
        <begin position="52"/>
        <end position="73"/>
    </location>
</feature>
<reference evidence="3" key="1">
    <citation type="journal article" date="2006" name="Science">
        <title>Phytophthora genome sequences uncover evolutionary origins and mechanisms of pathogenesis.</title>
        <authorList>
            <person name="Tyler B.M."/>
            <person name="Tripathy S."/>
            <person name="Zhang X."/>
            <person name="Dehal P."/>
            <person name="Jiang R.H."/>
            <person name="Aerts A."/>
            <person name="Arredondo F.D."/>
            <person name="Baxter L."/>
            <person name="Bensasson D."/>
            <person name="Beynon J.L."/>
            <person name="Chapman J."/>
            <person name="Damasceno C.M."/>
            <person name="Dorrance A.E."/>
            <person name="Dou D."/>
            <person name="Dickerman A.W."/>
            <person name="Dubchak I.L."/>
            <person name="Garbelotto M."/>
            <person name="Gijzen M."/>
            <person name="Gordon S.G."/>
            <person name="Govers F."/>
            <person name="Grunwald N.J."/>
            <person name="Huang W."/>
            <person name="Ivors K.L."/>
            <person name="Jones R.W."/>
            <person name="Kamoun S."/>
            <person name="Krampis K."/>
            <person name="Lamour K.H."/>
            <person name="Lee M.K."/>
            <person name="McDonald W.H."/>
            <person name="Medina M."/>
            <person name="Meijer H.J."/>
            <person name="Nordberg E.K."/>
            <person name="Maclean D.J."/>
            <person name="Ospina-Giraldo M.D."/>
            <person name="Morris P.F."/>
            <person name="Phuntumart V."/>
            <person name="Putnam N.H."/>
            <person name="Rash S."/>
            <person name="Rose J.K."/>
            <person name="Sakihama Y."/>
            <person name="Salamov A.A."/>
            <person name="Savidor A."/>
            <person name="Scheuring C.F."/>
            <person name="Smith B.M."/>
            <person name="Sobral B.W."/>
            <person name="Terry A."/>
            <person name="Torto-Alalibo T.A."/>
            <person name="Win J."/>
            <person name="Xu Z."/>
            <person name="Zhang H."/>
            <person name="Grigoriev I.V."/>
            <person name="Rokhsar D.S."/>
            <person name="Boore J.L."/>
        </authorList>
    </citation>
    <scope>NUCLEOTIDE SEQUENCE [LARGE SCALE GENOMIC DNA]</scope>
    <source>
        <strain evidence="3">Pr102</strain>
    </source>
</reference>
<evidence type="ECO:0000313" key="2">
    <source>
        <dbReference type="EnsemblProtists" id="Phyra96366"/>
    </source>
</evidence>
<feature type="transmembrane region" description="Helical" evidence="1">
    <location>
        <begin position="263"/>
        <end position="283"/>
    </location>
</feature>
<dbReference type="VEuPathDB" id="FungiDB:KRP23_14799"/>
<keyword evidence="1" id="KW-1133">Transmembrane helix</keyword>
<protein>
    <submittedName>
        <fullName evidence="2">Uncharacterized protein</fullName>
    </submittedName>
</protein>
<reference evidence="2" key="2">
    <citation type="submission" date="2015-06" db="UniProtKB">
        <authorList>
            <consortium name="EnsemblProtists"/>
        </authorList>
    </citation>
    <scope>IDENTIFICATION</scope>
    <source>
        <strain evidence="2">Pr102</strain>
    </source>
</reference>
<dbReference type="Proteomes" id="UP000005238">
    <property type="component" value="Unassembled WGS sequence"/>
</dbReference>
<dbReference type="InParanoid" id="H3HDQ6"/>
<feature type="transmembrane region" description="Helical" evidence="1">
    <location>
        <begin position="295"/>
        <end position="312"/>
    </location>
</feature>
<accession>H3HDQ6</accession>
<organism evidence="2 3">
    <name type="scientific">Phytophthora ramorum</name>
    <name type="common">Sudden oak death agent</name>
    <dbReference type="NCBI Taxonomy" id="164328"/>
    <lineage>
        <taxon>Eukaryota</taxon>
        <taxon>Sar</taxon>
        <taxon>Stramenopiles</taxon>
        <taxon>Oomycota</taxon>
        <taxon>Peronosporomycetes</taxon>
        <taxon>Peronosporales</taxon>
        <taxon>Peronosporaceae</taxon>
        <taxon>Phytophthora</taxon>
    </lineage>
</organism>
<sequence length="552" mass="62669">MKPRVQPGVRKGPKTSSVDSTALTHEGEFLAVHFKKRKHEWKWQLFNLARRLGGVVSVCIYVYVSMAAAWWAIQILYGAHNPTETLRVFPSSVIEGYMGNGLVRDSPLVRDVLGGDTSPRDYALFLESSTKTSTEGCSDLPHFDSAIYNHSYLSNGYLGMVANTQYNFTVLDRLDLVLVVIDCSFSQLKAGDPSEEGPALLGMLTLVQDMQDTNVKQYYMVALTYPYQRLPDFEPVNATTALTRWEWVGEAVTLDSWAWVHCIHFFFGLQMVHSLVVLFLVTYQKIRSGKELMHADLFAVYFCLVSFLSSVFRERIDPSFATLLFEVVHQNRQKIIRLSSAVVNEVTTYSEAQYNIGIAKVTPVLAEMSPLRLWSSFQFPEKNARFIAASFTPMIFLMVTITFFAILRKGYRCFRPDKIRQRSSVSTDTSANERAALAQRGIVTNFEISTGAMLQTRFGLISDYNNYVFFKGMKFASADGVYCSGYVIVNEKYLVGMKDLLTIAMIKLVRARFTNVYVYEVHGHTVKDTARLVYPTTFLWSDLWRLNVTVLL</sequence>
<evidence type="ECO:0000256" key="1">
    <source>
        <dbReference type="SAM" id="Phobius"/>
    </source>
</evidence>
<evidence type="ECO:0000313" key="3">
    <source>
        <dbReference type="Proteomes" id="UP000005238"/>
    </source>
</evidence>
<keyword evidence="3" id="KW-1185">Reference proteome</keyword>
<dbReference type="OMA" id="INEFAMS"/>
<dbReference type="EMBL" id="DS566070">
    <property type="status" value="NOT_ANNOTATED_CDS"/>
    <property type="molecule type" value="Genomic_DNA"/>
</dbReference>
<dbReference type="STRING" id="164328.H3HDQ6"/>